<dbReference type="InterPro" id="IPR029033">
    <property type="entry name" value="His_PPase_superfam"/>
</dbReference>
<dbReference type="InterPro" id="IPR013078">
    <property type="entry name" value="His_Pase_superF_clade-1"/>
</dbReference>
<sequence length="185" mass="19996">MVSGVGFILVRHGQQSAGFHVDPDPGLDKTGVEQAAAMAARLGADDGRLLFTSPLRRARETMAALEVRWGRSATVEPRMAEVPTPGLSLDARGHWLDGFLRGDWSDQPDYLQAWRAGIAAFLTGLERPAVIVSHFVVVNAVIGLATGDSRVTPSMPDHCSLNRFELRDGAFHLVEKGAQRKTVIG</sequence>
<dbReference type="OrthoDB" id="5729189at2"/>
<organism evidence="1 2">
    <name type="scientific">Zavarzinia aquatilis</name>
    <dbReference type="NCBI Taxonomy" id="2211142"/>
    <lineage>
        <taxon>Bacteria</taxon>
        <taxon>Pseudomonadati</taxon>
        <taxon>Pseudomonadota</taxon>
        <taxon>Alphaproteobacteria</taxon>
        <taxon>Rhodospirillales</taxon>
        <taxon>Zavarziniaceae</taxon>
        <taxon>Zavarzinia</taxon>
    </lineage>
</organism>
<comment type="caution">
    <text evidence="1">The sequence shown here is derived from an EMBL/GenBank/DDBJ whole genome shotgun (WGS) entry which is preliminary data.</text>
</comment>
<evidence type="ECO:0008006" key="3">
    <source>
        <dbReference type="Google" id="ProtNLM"/>
    </source>
</evidence>
<accession>A0A317EFK0</accession>
<evidence type="ECO:0000313" key="2">
    <source>
        <dbReference type="Proteomes" id="UP000245461"/>
    </source>
</evidence>
<dbReference type="SMART" id="SM00855">
    <property type="entry name" value="PGAM"/>
    <property type="match status" value="1"/>
</dbReference>
<proteinExistence type="predicted"/>
<dbReference type="SUPFAM" id="SSF53254">
    <property type="entry name" value="Phosphoglycerate mutase-like"/>
    <property type="match status" value="1"/>
</dbReference>
<dbReference type="EMBL" id="QGLE01000001">
    <property type="protein sequence ID" value="PWR25818.1"/>
    <property type="molecule type" value="Genomic_DNA"/>
</dbReference>
<dbReference type="Pfam" id="PF00300">
    <property type="entry name" value="His_Phos_1"/>
    <property type="match status" value="1"/>
</dbReference>
<dbReference type="Gene3D" id="3.40.50.1240">
    <property type="entry name" value="Phosphoglycerate mutase-like"/>
    <property type="match status" value="1"/>
</dbReference>
<evidence type="ECO:0000313" key="1">
    <source>
        <dbReference type="EMBL" id="PWR25818.1"/>
    </source>
</evidence>
<dbReference type="CDD" id="cd07067">
    <property type="entry name" value="HP_PGM_like"/>
    <property type="match status" value="1"/>
</dbReference>
<dbReference type="AlphaFoldDB" id="A0A317EFK0"/>
<keyword evidence="2" id="KW-1185">Reference proteome</keyword>
<reference evidence="1 2" key="1">
    <citation type="submission" date="2018-05" db="EMBL/GenBank/DDBJ databases">
        <title>Zavarzinia sp. HR-AS.</title>
        <authorList>
            <person name="Lee Y."/>
            <person name="Jeon C.O."/>
        </authorList>
    </citation>
    <scope>NUCLEOTIDE SEQUENCE [LARGE SCALE GENOMIC DNA]</scope>
    <source>
        <strain evidence="1 2">HR-AS</strain>
    </source>
</reference>
<protein>
    <recommendedName>
        <fullName evidence="3">Histidine phosphatase family protein</fullName>
    </recommendedName>
</protein>
<name>A0A317EFK0_9PROT</name>
<gene>
    <name evidence="1" type="ORF">DKG74_02360</name>
</gene>
<dbReference type="Proteomes" id="UP000245461">
    <property type="component" value="Unassembled WGS sequence"/>
</dbReference>